<dbReference type="EMBL" id="LSRX01000030">
    <property type="protein sequence ID" value="OLQ13311.1"/>
    <property type="molecule type" value="Genomic_DNA"/>
</dbReference>
<accession>A0A1Q9F0Y4</accession>
<reference evidence="2 3" key="1">
    <citation type="submission" date="2016-02" db="EMBL/GenBank/DDBJ databases">
        <title>Genome analysis of coral dinoflagellate symbionts highlights evolutionary adaptations to a symbiotic lifestyle.</title>
        <authorList>
            <person name="Aranda M."/>
            <person name="Li Y."/>
            <person name="Liew Y.J."/>
            <person name="Baumgarten S."/>
            <person name="Simakov O."/>
            <person name="Wilson M."/>
            <person name="Piel J."/>
            <person name="Ashoor H."/>
            <person name="Bougouffa S."/>
            <person name="Bajic V.B."/>
            <person name="Ryu T."/>
            <person name="Ravasi T."/>
            <person name="Bayer T."/>
            <person name="Micklem G."/>
            <person name="Kim H."/>
            <person name="Bhak J."/>
            <person name="Lajeunesse T.C."/>
            <person name="Voolstra C.R."/>
        </authorList>
    </citation>
    <scope>NUCLEOTIDE SEQUENCE [LARGE SCALE GENOMIC DNA]</scope>
    <source>
        <strain evidence="2 3">CCMP2467</strain>
    </source>
</reference>
<protein>
    <submittedName>
        <fullName evidence="2">Uncharacterized protein</fullName>
    </submittedName>
</protein>
<dbReference type="OrthoDB" id="10689816at2759"/>
<name>A0A1Q9F0Y4_SYMMI</name>
<feature type="region of interest" description="Disordered" evidence="1">
    <location>
        <begin position="239"/>
        <end position="309"/>
    </location>
</feature>
<evidence type="ECO:0000256" key="1">
    <source>
        <dbReference type="SAM" id="MobiDB-lite"/>
    </source>
</evidence>
<sequence length="387" mass="42129">MWCSELAKAFAAGCSGDQEEVATASMSEPAGSSRCSCRLWEAVHGDLHPEGSTRSPTRKFLSSACSSISSLKSARRSSRSSAPQLRSRSRPSSANLRGRPPSPGYCRAEGAVSFKRTAEKFNRSSCESDFEKWLEPGNPPRRSPARNVSACISPAEDGGIRPIGEAAHIAGPEVELFADLAPKFTAQQGQIHDKLGWISDGGRRRLYPRCGAFEAPSCVWIRGFGENIKYFSLQIGHDDDGGDDDLDGDVDGDGHDGDDDDDDDDDDEPRPLCSHGADGGGCDNVDVEMVDDGEDDDEAYDDDDDDDDNGDLTTMALTTKMKGITRFMMLVLSRACRGSTVCEPRVSSVSGTECYEKSSQIFSKLDEQKWPNPDWLARRILKAHLRV</sequence>
<feature type="compositionally biased region" description="Acidic residues" evidence="1">
    <location>
        <begin position="285"/>
        <end position="309"/>
    </location>
</feature>
<dbReference type="AlphaFoldDB" id="A0A1Q9F0Y4"/>
<feature type="compositionally biased region" description="Low complexity" evidence="1">
    <location>
        <begin position="79"/>
        <end position="94"/>
    </location>
</feature>
<evidence type="ECO:0000313" key="3">
    <source>
        <dbReference type="Proteomes" id="UP000186817"/>
    </source>
</evidence>
<dbReference type="Proteomes" id="UP000186817">
    <property type="component" value="Unassembled WGS sequence"/>
</dbReference>
<feature type="region of interest" description="Disordered" evidence="1">
    <location>
        <begin position="71"/>
        <end position="107"/>
    </location>
</feature>
<feature type="compositionally biased region" description="Acidic residues" evidence="1">
    <location>
        <begin position="240"/>
        <end position="268"/>
    </location>
</feature>
<proteinExistence type="predicted"/>
<comment type="caution">
    <text evidence="2">The sequence shown here is derived from an EMBL/GenBank/DDBJ whole genome shotgun (WGS) entry which is preliminary data.</text>
</comment>
<evidence type="ECO:0000313" key="2">
    <source>
        <dbReference type="EMBL" id="OLQ13311.1"/>
    </source>
</evidence>
<organism evidence="2 3">
    <name type="scientific">Symbiodinium microadriaticum</name>
    <name type="common">Dinoflagellate</name>
    <name type="synonym">Zooxanthella microadriatica</name>
    <dbReference type="NCBI Taxonomy" id="2951"/>
    <lineage>
        <taxon>Eukaryota</taxon>
        <taxon>Sar</taxon>
        <taxon>Alveolata</taxon>
        <taxon>Dinophyceae</taxon>
        <taxon>Suessiales</taxon>
        <taxon>Symbiodiniaceae</taxon>
        <taxon>Symbiodinium</taxon>
    </lineage>
</organism>
<keyword evidence="3" id="KW-1185">Reference proteome</keyword>
<gene>
    <name evidence="2" type="ORF">AK812_SmicGene2715</name>
</gene>